<gene>
    <name evidence="2" type="ORF">K503DRAFT_767163</name>
</gene>
<dbReference type="OrthoDB" id="2984747at2759"/>
<proteinExistence type="predicted"/>
<evidence type="ECO:0000313" key="3">
    <source>
        <dbReference type="Proteomes" id="UP000092154"/>
    </source>
</evidence>
<keyword evidence="3" id="KW-1185">Reference proteome</keyword>
<feature type="region of interest" description="Disordered" evidence="1">
    <location>
        <begin position="271"/>
        <end position="318"/>
    </location>
</feature>
<feature type="region of interest" description="Disordered" evidence="1">
    <location>
        <begin position="349"/>
        <end position="408"/>
    </location>
</feature>
<dbReference type="Proteomes" id="UP000092154">
    <property type="component" value="Unassembled WGS sequence"/>
</dbReference>
<reference evidence="2 3" key="1">
    <citation type="submission" date="2016-06" db="EMBL/GenBank/DDBJ databases">
        <title>Comparative genomics of the ectomycorrhizal sister species Rhizopogon vinicolor and Rhizopogon vesiculosus (Basidiomycota: Boletales) reveals a divergence of the mating type B locus.</title>
        <authorList>
            <consortium name="DOE Joint Genome Institute"/>
            <person name="Mujic A.B."/>
            <person name="Kuo A."/>
            <person name="Tritt A."/>
            <person name="Lipzen A."/>
            <person name="Chen C."/>
            <person name="Johnson J."/>
            <person name="Sharma A."/>
            <person name="Barry K."/>
            <person name="Grigoriev I.V."/>
            <person name="Spatafora J.W."/>
        </authorList>
    </citation>
    <scope>NUCLEOTIDE SEQUENCE [LARGE SCALE GENOMIC DNA]</scope>
    <source>
        <strain evidence="2 3">AM-OR11-026</strain>
    </source>
</reference>
<organism evidence="2 3">
    <name type="scientific">Rhizopogon vinicolor AM-OR11-026</name>
    <dbReference type="NCBI Taxonomy" id="1314800"/>
    <lineage>
        <taxon>Eukaryota</taxon>
        <taxon>Fungi</taxon>
        <taxon>Dikarya</taxon>
        <taxon>Basidiomycota</taxon>
        <taxon>Agaricomycotina</taxon>
        <taxon>Agaricomycetes</taxon>
        <taxon>Agaricomycetidae</taxon>
        <taxon>Boletales</taxon>
        <taxon>Suillineae</taxon>
        <taxon>Rhizopogonaceae</taxon>
        <taxon>Rhizopogon</taxon>
    </lineage>
</organism>
<dbReference type="AlphaFoldDB" id="A0A1B7NAU4"/>
<name>A0A1B7NAU4_9AGAM</name>
<dbReference type="EMBL" id="KV448166">
    <property type="protein sequence ID" value="OAX42007.1"/>
    <property type="molecule type" value="Genomic_DNA"/>
</dbReference>
<feature type="compositionally biased region" description="Low complexity" evidence="1">
    <location>
        <begin position="231"/>
        <end position="245"/>
    </location>
</feature>
<feature type="region of interest" description="Disordered" evidence="1">
    <location>
        <begin position="231"/>
        <end position="257"/>
    </location>
</feature>
<evidence type="ECO:0000256" key="1">
    <source>
        <dbReference type="SAM" id="MobiDB-lite"/>
    </source>
</evidence>
<dbReference type="InParanoid" id="A0A1B7NAU4"/>
<evidence type="ECO:0000313" key="2">
    <source>
        <dbReference type="EMBL" id="OAX42007.1"/>
    </source>
</evidence>
<accession>A0A1B7NAU4</accession>
<feature type="compositionally biased region" description="Polar residues" evidence="1">
    <location>
        <begin position="140"/>
        <end position="155"/>
    </location>
</feature>
<protein>
    <submittedName>
        <fullName evidence="2">Uncharacterized protein</fullName>
    </submittedName>
</protein>
<feature type="compositionally biased region" description="Polar residues" evidence="1">
    <location>
        <begin position="349"/>
        <end position="363"/>
    </location>
</feature>
<sequence length="408" mass="44456">MFEEICLTCSKHLRDDGRAYCSDECENLDMYNSPSISSASSALSSPYLDYALGGEVPALMPSALSTALTNGFQKRGRYSVSSSSTSSASWSAFSDAEEEGHASVGIEGDPAYEGDGFDVGVSGDGFTRSAGYLHPCKSSGLSYARQPSSTNNRSTIPLLHRRTSSTSSSGLRQVPSTAEDDADSMSDVPRSFHEEKLSEQERESHKLTVTSKSKKSRNRASLPAYFSLLQVSSPQHSSPPLSSSSGNTVHLNDSPPTPKIASLLAVSALRPAVEATPRGRRRQPEVSHSSRSHSRSRARQQTLVPGPRERQDSRSSVEQIFDWTCAPLPRGRPSVRRNSSPLPKMMSSIQQFEESPFIANSINETRERRGRFKREELNPSSRDAPGYGNGRSGLRERERQRGAPPGPL</sequence>
<feature type="compositionally biased region" description="Basic and acidic residues" evidence="1">
    <location>
        <begin position="190"/>
        <end position="206"/>
    </location>
</feature>
<feature type="region of interest" description="Disordered" evidence="1">
    <location>
        <begin position="140"/>
        <end position="218"/>
    </location>
</feature>